<dbReference type="Proteomes" id="UP001646141">
    <property type="component" value="Unassembled WGS sequence"/>
</dbReference>
<dbReference type="EMBL" id="QYAD01000001">
    <property type="protein sequence ID" value="MBL3688594.1"/>
    <property type="molecule type" value="Genomic_DNA"/>
</dbReference>
<evidence type="ECO:0000256" key="1">
    <source>
        <dbReference type="SAM" id="Phobius"/>
    </source>
</evidence>
<dbReference type="Pfam" id="PF04982">
    <property type="entry name" value="TM_HPP"/>
    <property type="match status" value="1"/>
</dbReference>
<keyword evidence="4" id="KW-1185">Reference proteome</keyword>
<evidence type="ECO:0000313" key="4">
    <source>
        <dbReference type="Proteomes" id="UP001646141"/>
    </source>
</evidence>
<dbReference type="InterPro" id="IPR007065">
    <property type="entry name" value="HPP"/>
</dbReference>
<feature type="transmembrane region" description="Helical" evidence="1">
    <location>
        <begin position="112"/>
        <end position="129"/>
    </location>
</feature>
<dbReference type="RefSeq" id="WP_202380623.1">
    <property type="nucleotide sequence ID" value="NZ_BAAAMA010000003.1"/>
</dbReference>
<organism evidence="3 4">
    <name type="scientific">Leucobacter chromiireducens subsp. chromiireducens</name>
    <dbReference type="NCBI Taxonomy" id="660067"/>
    <lineage>
        <taxon>Bacteria</taxon>
        <taxon>Bacillati</taxon>
        <taxon>Actinomycetota</taxon>
        <taxon>Actinomycetes</taxon>
        <taxon>Micrococcales</taxon>
        <taxon>Microbacteriaceae</taxon>
        <taxon>Leucobacter</taxon>
    </lineage>
</organism>
<accession>A0ABS1SM71</accession>
<keyword evidence="1" id="KW-0472">Membrane</keyword>
<proteinExistence type="predicted"/>
<name>A0ABS1SM71_9MICO</name>
<feature type="domain" description="HPP transmembrane region" evidence="2">
    <location>
        <begin position="32"/>
        <end position="180"/>
    </location>
</feature>
<evidence type="ECO:0000313" key="3">
    <source>
        <dbReference type="EMBL" id="MBL3688594.1"/>
    </source>
</evidence>
<sequence length="197" mass="20242">MVASVKYASAAASVCEREGVGRVRGLWRSGQPRLPWRRLVLAVLGVALVVALLGLLGGAVDLTLLFLGFAPSCLLVYLLPEAPVSQPSAVVGGHFVSALVGVGAAALLPLSWWSAALAAGVATAAMALLRIIHPPAVATAVVALASGAGWMFLLFPALAAPVLIVAVALVYHRFTGVQYPAPGLMGGGRVERHPRDE</sequence>
<dbReference type="PANTHER" id="PTHR33741:SF5">
    <property type="entry name" value="TRANSMEMBRANE PROTEIN DDB_G0269096-RELATED"/>
    <property type="match status" value="1"/>
</dbReference>
<keyword evidence="1" id="KW-0812">Transmembrane</keyword>
<protein>
    <submittedName>
        <fullName evidence="3">HPP family protein</fullName>
    </submittedName>
</protein>
<feature type="transmembrane region" description="Helical" evidence="1">
    <location>
        <begin position="39"/>
        <end position="56"/>
    </location>
</feature>
<gene>
    <name evidence="3" type="ORF">D3226_01285</name>
</gene>
<evidence type="ECO:0000259" key="2">
    <source>
        <dbReference type="Pfam" id="PF04982"/>
    </source>
</evidence>
<comment type="caution">
    <text evidence="3">The sequence shown here is derived from an EMBL/GenBank/DDBJ whole genome shotgun (WGS) entry which is preliminary data.</text>
</comment>
<feature type="transmembrane region" description="Helical" evidence="1">
    <location>
        <begin position="141"/>
        <end position="171"/>
    </location>
</feature>
<feature type="transmembrane region" description="Helical" evidence="1">
    <location>
        <begin position="87"/>
        <end position="106"/>
    </location>
</feature>
<reference evidence="3 4" key="1">
    <citation type="submission" date="2018-09" db="EMBL/GenBank/DDBJ databases">
        <title>Comparative genomics of Leucobacter spp.</title>
        <authorList>
            <person name="Reis A.C."/>
            <person name="Kolvenbach B.A."/>
            <person name="Corvini P.F.X."/>
            <person name="Nunes O.C."/>
        </authorList>
    </citation>
    <scope>NUCLEOTIDE SEQUENCE [LARGE SCALE GENOMIC DNA]</scope>
    <source>
        <strain evidence="3 4">L-1</strain>
    </source>
</reference>
<dbReference type="InterPro" id="IPR058581">
    <property type="entry name" value="TM_HPP"/>
</dbReference>
<dbReference type="PANTHER" id="PTHR33741">
    <property type="entry name" value="TRANSMEMBRANE PROTEIN DDB_G0269096-RELATED"/>
    <property type="match status" value="1"/>
</dbReference>
<keyword evidence="1" id="KW-1133">Transmembrane helix</keyword>